<keyword evidence="3" id="KW-1185">Reference proteome</keyword>
<evidence type="ECO:0000256" key="1">
    <source>
        <dbReference type="SAM" id="MobiDB-lite"/>
    </source>
</evidence>
<gene>
    <name evidence="2" type="ORF">C6P40_001511</name>
</gene>
<dbReference type="AlphaFoldDB" id="A0A9P6WJD6"/>
<name>A0A9P6WJD6_9ASCO</name>
<evidence type="ECO:0000313" key="3">
    <source>
        <dbReference type="Proteomes" id="UP000697127"/>
    </source>
</evidence>
<organism evidence="2 3">
    <name type="scientific">Pichia californica</name>
    <dbReference type="NCBI Taxonomy" id="460514"/>
    <lineage>
        <taxon>Eukaryota</taxon>
        <taxon>Fungi</taxon>
        <taxon>Dikarya</taxon>
        <taxon>Ascomycota</taxon>
        <taxon>Saccharomycotina</taxon>
        <taxon>Pichiomycetes</taxon>
        <taxon>Pichiales</taxon>
        <taxon>Pichiaceae</taxon>
        <taxon>Pichia</taxon>
    </lineage>
</organism>
<comment type="caution">
    <text evidence="2">The sequence shown here is derived from an EMBL/GenBank/DDBJ whole genome shotgun (WGS) entry which is preliminary data.</text>
</comment>
<evidence type="ECO:0000313" key="2">
    <source>
        <dbReference type="EMBL" id="KAG0688017.1"/>
    </source>
</evidence>
<feature type="region of interest" description="Disordered" evidence="1">
    <location>
        <begin position="204"/>
        <end position="224"/>
    </location>
</feature>
<dbReference type="EMBL" id="PUHW01000191">
    <property type="protein sequence ID" value="KAG0688017.1"/>
    <property type="molecule type" value="Genomic_DNA"/>
</dbReference>
<protein>
    <submittedName>
        <fullName evidence="2">Uncharacterized protein</fullName>
    </submittedName>
</protein>
<sequence length="224" mass="27011">MYNNLKKIMENDKYLDYELYKVSLQFCTAPGRTPKLSDMKNEFSNLKEISYRHYTKRLVAYLRKCKQRPSYFDHHFYNNLNFSGFLYTKYSKKQNMTLKDIHKVKPEDLYAEECHIYLIIVIINVFDTAKCIFDSIRKRKTTIDIDYCENNEEIMEELKNTEVTIENFESFEEIFHHDYTPEIENSVDPFQYIKDILEKADDNRSELNDELSETENQIEDTDEL</sequence>
<reference evidence="2" key="1">
    <citation type="submission" date="2020-11" db="EMBL/GenBank/DDBJ databases">
        <title>Kefir isolates.</title>
        <authorList>
            <person name="Marcisauskas S."/>
            <person name="Kim Y."/>
            <person name="Blasche S."/>
        </authorList>
    </citation>
    <scope>NUCLEOTIDE SEQUENCE</scope>
    <source>
        <strain evidence="2">Olga-1</strain>
    </source>
</reference>
<feature type="compositionally biased region" description="Acidic residues" evidence="1">
    <location>
        <begin position="208"/>
        <end position="224"/>
    </location>
</feature>
<dbReference type="Proteomes" id="UP000697127">
    <property type="component" value="Unassembled WGS sequence"/>
</dbReference>
<accession>A0A9P6WJD6</accession>
<proteinExistence type="predicted"/>